<dbReference type="AlphaFoldDB" id="A0A9P4PDI8"/>
<accession>A0A9P4PDI8</accession>
<evidence type="ECO:0000313" key="3">
    <source>
        <dbReference type="Proteomes" id="UP000799764"/>
    </source>
</evidence>
<evidence type="ECO:0000256" key="1">
    <source>
        <dbReference type="SAM" id="MobiDB-lite"/>
    </source>
</evidence>
<sequence>MPPPRTRPRPMNALQTRGNALLSKQLASISATLANASKRRDTAAKEVASRGTSRSSTPMPSTRSPPARPLVDHPSSSLTPPLVDYPPSSPLICGSSVVVNDAFSDHDGLATTGGAQAATAVENGAAEDQKNASSDSIPVSRLSSRDVGYGNGDVASMMWELEEMSGASNTPVQPLGKGEIEDLESLRDRLEKMLGPSPIRPTASAGAKMQAAAPFAVSPTLQRIKNNQKSDLDISQKTLFYATALQLEKTGIKWELAQGWTTYLFSVGSRGHVAVRQKYQFVEEAKTELDILIKQVLDEEAAYWANQEKNTLPCRLLLSNIAASADSEEVASFLSEFRYDIRNIKMLARDPISRTQTALVDMYTKNAAKQASYIMGSIFGLVVKINLATEGD</sequence>
<keyword evidence="3" id="KW-1185">Reference proteome</keyword>
<dbReference type="InterPro" id="IPR035979">
    <property type="entry name" value="RBD_domain_sf"/>
</dbReference>
<dbReference type="OrthoDB" id="3796937at2759"/>
<comment type="caution">
    <text evidence="2">The sequence shown here is derived from an EMBL/GenBank/DDBJ whole genome shotgun (WGS) entry which is preliminary data.</text>
</comment>
<dbReference type="SUPFAM" id="SSF54928">
    <property type="entry name" value="RNA-binding domain, RBD"/>
    <property type="match status" value="1"/>
</dbReference>
<proteinExistence type="predicted"/>
<dbReference type="Proteomes" id="UP000799764">
    <property type="component" value="Unassembled WGS sequence"/>
</dbReference>
<dbReference type="GO" id="GO:0003676">
    <property type="term" value="F:nucleic acid binding"/>
    <property type="evidence" value="ECO:0007669"/>
    <property type="project" value="InterPro"/>
</dbReference>
<gene>
    <name evidence="2" type="ORF">P171DRAFT_91693</name>
</gene>
<feature type="compositionally biased region" description="Low complexity" evidence="1">
    <location>
        <begin position="49"/>
        <end position="65"/>
    </location>
</feature>
<feature type="compositionally biased region" description="Basic and acidic residues" evidence="1">
    <location>
        <begin position="38"/>
        <end position="48"/>
    </location>
</feature>
<name>A0A9P4PDI8_9PLEO</name>
<feature type="region of interest" description="Disordered" evidence="1">
    <location>
        <begin position="124"/>
        <end position="144"/>
    </location>
</feature>
<dbReference type="EMBL" id="MU001506">
    <property type="protein sequence ID" value="KAF2441198.1"/>
    <property type="molecule type" value="Genomic_DNA"/>
</dbReference>
<organism evidence="2 3">
    <name type="scientific">Karstenula rhodostoma CBS 690.94</name>
    <dbReference type="NCBI Taxonomy" id="1392251"/>
    <lineage>
        <taxon>Eukaryota</taxon>
        <taxon>Fungi</taxon>
        <taxon>Dikarya</taxon>
        <taxon>Ascomycota</taxon>
        <taxon>Pezizomycotina</taxon>
        <taxon>Dothideomycetes</taxon>
        <taxon>Pleosporomycetidae</taxon>
        <taxon>Pleosporales</taxon>
        <taxon>Massarineae</taxon>
        <taxon>Didymosphaeriaceae</taxon>
        <taxon>Karstenula</taxon>
    </lineage>
</organism>
<reference evidence="2" key="1">
    <citation type="journal article" date="2020" name="Stud. Mycol.">
        <title>101 Dothideomycetes genomes: a test case for predicting lifestyles and emergence of pathogens.</title>
        <authorList>
            <person name="Haridas S."/>
            <person name="Albert R."/>
            <person name="Binder M."/>
            <person name="Bloem J."/>
            <person name="Labutti K."/>
            <person name="Salamov A."/>
            <person name="Andreopoulos B."/>
            <person name="Baker S."/>
            <person name="Barry K."/>
            <person name="Bills G."/>
            <person name="Bluhm B."/>
            <person name="Cannon C."/>
            <person name="Castanera R."/>
            <person name="Culley D."/>
            <person name="Daum C."/>
            <person name="Ezra D."/>
            <person name="Gonzalez J."/>
            <person name="Henrissat B."/>
            <person name="Kuo A."/>
            <person name="Liang C."/>
            <person name="Lipzen A."/>
            <person name="Lutzoni F."/>
            <person name="Magnuson J."/>
            <person name="Mondo S."/>
            <person name="Nolan M."/>
            <person name="Ohm R."/>
            <person name="Pangilinan J."/>
            <person name="Park H.-J."/>
            <person name="Ramirez L."/>
            <person name="Alfaro M."/>
            <person name="Sun H."/>
            <person name="Tritt A."/>
            <person name="Yoshinaga Y."/>
            <person name="Zwiers L.-H."/>
            <person name="Turgeon B."/>
            <person name="Goodwin S."/>
            <person name="Spatafora J."/>
            <person name="Crous P."/>
            <person name="Grigoriev I."/>
        </authorList>
    </citation>
    <scope>NUCLEOTIDE SEQUENCE</scope>
    <source>
        <strain evidence="2">CBS 690.94</strain>
    </source>
</reference>
<protein>
    <submittedName>
        <fullName evidence="2">Uncharacterized protein</fullName>
    </submittedName>
</protein>
<evidence type="ECO:0000313" key="2">
    <source>
        <dbReference type="EMBL" id="KAF2441198.1"/>
    </source>
</evidence>
<feature type="region of interest" description="Disordered" evidence="1">
    <location>
        <begin position="33"/>
        <end position="83"/>
    </location>
</feature>